<comment type="subcellular location">
    <subcellularLocation>
        <location evidence="2">Cell membrane</location>
        <topology evidence="2">Multi-pass membrane protein</topology>
    </subcellularLocation>
</comment>
<dbReference type="InterPro" id="IPR003594">
    <property type="entry name" value="HATPase_dom"/>
</dbReference>
<dbReference type="Gene3D" id="1.10.287.130">
    <property type="match status" value="1"/>
</dbReference>
<evidence type="ECO:0000256" key="18">
    <source>
        <dbReference type="PROSITE-ProRule" id="PRU00110"/>
    </source>
</evidence>
<dbReference type="InterPro" id="IPR005467">
    <property type="entry name" value="His_kinase_dom"/>
</dbReference>
<evidence type="ECO:0000256" key="11">
    <source>
        <dbReference type="ARBA" id="ARBA00022840"/>
    </source>
</evidence>
<comment type="similarity">
    <text evidence="3">In the N-terminal section; belongs to the phytochrome family.</text>
</comment>
<dbReference type="Gene3D" id="1.20.120.160">
    <property type="entry name" value="HPT domain"/>
    <property type="match status" value="1"/>
</dbReference>
<evidence type="ECO:0000256" key="2">
    <source>
        <dbReference type="ARBA" id="ARBA00004651"/>
    </source>
</evidence>
<dbReference type="InterPro" id="IPR011006">
    <property type="entry name" value="CheY-like_superfamily"/>
</dbReference>
<evidence type="ECO:0000256" key="9">
    <source>
        <dbReference type="ARBA" id="ARBA00022741"/>
    </source>
</evidence>
<dbReference type="PRINTS" id="PR00344">
    <property type="entry name" value="BCTRLSENSOR"/>
</dbReference>
<keyword evidence="5" id="KW-1003">Cell membrane</keyword>
<dbReference type="PANTHER" id="PTHR45339:SF1">
    <property type="entry name" value="HYBRID SIGNAL TRANSDUCTION HISTIDINE KINASE J"/>
    <property type="match status" value="1"/>
</dbReference>
<feature type="modified residue" description="Phosphohistidine" evidence="18">
    <location>
        <position position="636"/>
    </location>
</feature>
<organism evidence="24 25">
    <name type="scientific">Paenibacillus sambharensis</name>
    <dbReference type="NCBI Taxonomy" id="1803190"/>
    <lineage>
        <taxon>Bacteria</taxon>
        <taxon>Bacillati</taxon>
        <taxon>Bacillota</taxon>
        <taxon>Bacilli</taxon>
        <taxon>Bacillales</taxon>
        <taxon>Paenibacillaceae</taxon>
        <taxon>Paenibacillus</taxon>
    </lineage>
</organism>
<name>A0A2W1LFV1_9BACL</name>
<evidence type="ECO:0000256" key="20">
    <source>
        <dbReference type="SAM" id="Coils"/>
    </source>
</evidence>
<keyword evidence="20" id="KW-0175">Coiled coil</keyword>
<dbReference type="SMART" id="SM00388">
    <property type="entry name" value="HisKA"/>
    <property type="match status" value="1"/>
</dbReference>
<dbReference type="PROSITE" id="PS50110">
    <property type="entry name" value="RESPONSE_REGULATORY"/>
    <property type="match status" value="1"/>
</dbReference>
<protein>
    <recommendedName>
        <fullName evidence="17">Circadian input-output histidine kinase CikA</fullName>
        <ecNumber evidence="4">2.7.13.3</ecNumber>
    </recommendedName>
    <alternativeName>
        <fullName evidence="16">Sensory/regulatory protein RpfC</fullName>
    </alternativeName>
</protein>
<keyword evidence="13" id="KW-0902">Two-component regulatory system</keyword>
<keyword evidence="7" id="KW-0808">Transferase</keyword>
<dbReference type="CDD" id="cd16922">
    <property type="entry name" value="HATPase_EvgS-ArcB-TorS-like"/>
    <property type="match status" value="1"/>
</dbReference>
<dbReference type="GO" id="GO:0005886">
    <property type="term" value="C:plasma membrane"/>
    <property type="evidence" value="ECO:0007669"/>
    <property type="project" value="UniProtKB-SubCell"/>
</dbReference>
<dbReference type="PROSITE" id="PS50894">
    <property type="entry name" value="HPT"/>
    <property type="match status" value="1"/>
</dbReference>
<feature type="coiled-coil region" evidence="20">
    <location>
        <begin position="145"/>
        <end position="179"/>
    </location>
</feature>
<evidence type="ECO:0000259" key="23">
    <source>
        <dbReference type="PROSITE" id="PS50894"/>
    </source>
</evidence>
<dbReference type="EMBL" id="QKRB01000006">
    <property type="protein sequence ID" value="PZD97703.1"/>
    <property type="molecule type" value="Genomic_DNA"/>
</dbReference>
<comment type="caution">
    <text evidence="24">The sequence shown here is derived from an EMBL/GenBank/DDBJ whole genome shotgun (WGS) entry which is preliminary data.</text>
</comment>
<feature type="domain" description="Response regulatory" evidence="22">
    <location>
        <begin position="439"/>
        <end position="560"/>
    </location>
</feature>
<feature type="domain" description="Histidine kinase" evidence="21">
    <location>
        <begin position="186"/>
        <end position="407"/>
    </location>
</feature>
<feature type="modified residue" description="4-aspartylphosphate" evidence="19">
    <location>
        <position position="489"/>
    </location>
</feature>
<dbReference type="SUPFAM" id="SSF55874">
    <property type="entry name" value="ATPase domain of HSP90 chaperone/DNA topoisomerase II/histidine kinase"/>
    <property type="match status" value="1"/>
</dbReference>
<dbReference type="Pfam" id="PF01627">
    <property type="entry name" value="Hpt"/>
    <property type="match status" value="1"/>
</dbReference>
<evidence type="ECO:0000256" key="8">
    <source>
        <dbReference type="ARBA" id="ARBA00022692"/>
    </source>
</evidence>
<proteinExistence type="inferred from homology"/>
<dbReference type="FunFam" id="1.10.287.130:FF:000002">
    <property type="entry name" value="Two-component osmosensing histidine kinase"/>
    <property type="match status" value="1"/>
</dbReference>
<feature type="domain" description="HPt" evidence="23">
    <location>
        <begin position="597"/>
        <end position="694"/>
    </location>
</feature>
<evidence type="ECO:0000259" key="21">
    <source>
        <dbReference type="PROSITE" id="PS50109"/>
    </source>
</evidence>
<comment type="catalytic activity">
    <reaction evidence="1">
        <text>ATP + protein L-histidine = ADP + protein N-phospho-L-histidine.</text>
        <dbReference type="EC" id="2.7.13.3"/>
    </reaction>
</comment>
<dbReference type="InterPro" id="IPR001789">
    <property type="entry name" value="Sig_transdc_resp-reg_receiver"/>
</dbReference>
<dbReference type="SUPFAM" id="SSF52172">
    <property type="entry name" value="CheY-like"/>
    <property type="match status" value="1"/>
</dbReference>
<evidence type="ECO:0000256" key="12">
    <source>
        <dbReference type="ARBA" id="ARBA00022989"/>
    </source>
</evidence>
<comment type="subunit">
    <text evidence="15">At low DSF concentrations, interacts with RpfF.</text>
</comment>
<dbReference type="EC" id="2.7.13.3" evidence="4"/>
<dbReference type="InterPro" id="IPR036890">
    <property type="entry name" value="HATPase_C_sf"/>
</dbReference>
<keyword evidence="10 24" id="KW-0418">Kinase</keyword>
<evidence type="ECO:0000256" key="17">
    <source>
        <dbReference type="ARBA" id="ARBA00074306"/>
    </source>
</evidence>
<evidence type="ECO:0000256" key="6">
    <source>
        <dbReference type="ARBA" id="ARBA00022553"/>
    </source>
</evidence>
<evidence type="ECO:0000256" key="3">
    <source>
        <dbReference type="ARBA" id="ARBA00006402"/>
    </source>
</evidence>
<dbReference type="InterPro" id="IPR003661">
    <property type="entry name" value="HisK_dim/P_dom"/>
</dbReference>
<dbReference type="RefSeq" id="WP_111144666.1">
    <property type="nucleotide sequence ID" value="NZ_QKRB01000006.1"/>
</dbReference>
<evidence type="ECO:0000256" key="10">
    <source>
        <dbReference type="ARBA" id="ARBA00022777"/>
    </source>
</evidence>
<evidence type="ECO:0000259" key="22">
    <source>
        <dbReference type="PROSITE" id="PS50110"/>
    </source>
</evidence>
<keyword evidence="25" id="KW-1185">Reference proteome</keyword>
<dbReference type="InterPro" id="IPR036097">
    <property type="entry name" value="HisK_dim/P_sf"/>
</dbReference>
<dbReference type="Proteomes" id="UP000249522">
    <property type="component" value="Unassembled WGS sequence"/>
</dbReference>
<sequence length="697" mass="78671">MNEHQESVLSLLCDSGGQIVRVIRDDIAMTEGRDDLCNIIDLMDEMSGLKCRDFFEQLRRKKAAFNWELHLNIGGKPELFYLSGGIFEEHVLIVGSKYNTSYTYFYDELMKINNQQMVSLRETIKKLSHEMVLKLEQELKTYDEFSALNNELLSVQRELAKTNIELKLAKEAAETANKTKSTFLATMSHEIRTPMNGIIAMAELLAHTHMTDSQKESISIIMDSGNLMLNIINDILDLSKIEAGEMKLELARFHLRSVVDHVVQLLQTRAEGQRNRVTVYFDPQIQPHLRGDPNRIRQILLNLLGNAVKFTFDGDIDLRVFMIQDYELRQRLRFEVMDTGIGIEEDNLEKLFQPFYQVGNNYTQQFSSTGLGLSISKRLVEMMNGEIGVFSKVGSGSTFWFELELEKVAETAGSGIRQARASSAVKPKWKLEGKELSSAILLAEDNAVNQHITTLQLKKLGVERIIIASNGEEAVELWKSQKPALILMDNQMPVMDGFEATRQIRGLEDSMDCASRTPIVSITANAMQGDMERCLEAGMDDYITKPVQLDKLREVVIRWLPDGPQDHQSPLEEVQHSEYLDLGTIEDIVAPPWDEVDLDVLAQLFEMYRQDTPAKLELLRQELKRGLLAKAEQTAHNIKSASLSVGMAPLAGIIAAIEARIKEGAMDGYDVLLMQMSQLYDLSCSAFTELLNSSSCA</sequence>
<dbReference type="GO" id="GO:0000155">
    <property type="term" value="F:phosphorelay sensor kinase activity"/>
    <property type="evidence" value="ECO:0007669"/>
    <property type="project" value="InterPro"/>
</dbReference>
<keyword evidence="9" id="KW-0547">Nucleotide-binding</keyword>
<dbReference type="Pfam" id="PF00512">
    <property type="entry name" value="HisKA"/>
    <property type="match status" value="1"/>
</dbReference>
<dbReference type="Pfam" id="PF02518">
    <property type="entry name" value="HATPase_c"/>
    <property type="match status" value="1"/>
</dbReference>
<dbReference type="FunFam" id="3.30.565.10:FF:000010">
    <property type="entry name" value="Sensor histidine kinase RcsC"/>
    <property type="match status" value="1"/>
</dbReference>
<evidence type="ECO:0000256" key="14">
    <source>
        <dbReference type="ARBA" id="ARBA00023136"/>
    </source>
</evidence>
<evidence type="ECO:0000256" key="19">
    <source>
        <dbReference type="PROSITE-ProRule" id="PRU00169"/>
    </source>
</evidence>
<keyword evidence="8" id="KW-0812">Transmembrane</keyword>
<dbReference type="InterPro" id="IPR036641">
    <property type="entry name" value="HPT_dom_sf"/>
</dbReference>
<keyword evidence="12" id="KW-1133">Transmembrane helix</keyword>
<dbReference type="PANTHER" id="PTHR45339">
    <property type="entry name" value="HYBRID SIGNAL TRANSDUCTION HISTIDINE KINASE J"/>
    <property type="match status" value="1"/>
</dbReference>
<dbReference type="Gene3D" id="3.30.565.10">
    <property type="entry name" value="Histidine kinase-like ATPase, C-terminal domain"/>
    <property type="match status" value="1"/>
</dbReference>
<evidence type="ECO:0000256" key="5">
    <source>
        <dbReference type="ARBA" id="ARBA00022475"/>
    </source>
</evidence>
<accession>A0A2W1LFV1</accession>
<evidence type="ECO:0000256" key="16">
    <source>
        <dbReference type="ARBA" id="ARBA00068150"/>
    </source>
</evidence>
<evidence type="ECO:0000256" key="4">
    <source>
        <dbReference type="ARBA" id="ARBA00012438"/>
    </source>
</evidence>
<dbReference type="SMART" id="SM00387">
    <property type="entry name" value="HATPase_c"/>
    <property type="match status" value="1"/>
</dbReference>
<dbReference type="PROSITE" id="PS50109">
    <property type="entry name" value="HIS_KIN"/>
    <property type="match status" value="1"/>
</dbReference>
<dbReference type="GO" id="GO:0005524">
    <property type="term" value="F:ATP binding"/>
    <property type="evidence" value="ECO:0007669"/>
    <property type="project" value="UniProtKB-KW"/>
</dbReference>
<evidence type="ECO:0000256" key="13">
    <source>
        <dbReference type="ARBA" id="ARBA00023012"/>
    </source>
</evidence>
<dbReference type="InterPro" id="IPR008207">
    <property type="entry name" value="Sig_transdc_His_kin_Hpt_dom"/>
</dbReference>
<dbReference type="SUPFAM" id="SSF47226">
    <property type="entry name" value="Histidine-containing phosphotransfer domain, HPT domain"/>
    <property type="match status" value="1"/>
</dbReference>
<dbReference type="OrthoDB" id="9811620at2"/>
<dbReference type="Gene3D" id="3.40.50.2300">
    <property type="match status" value="1"/>
</dbReference>
<evidence type="ECO:0000256" key="1">
    <source>
        <dbReference type="ARBA" id="ARBA00000085"/>
    </source>
</evidence>
<evidence type="ECO:0000313" key="24">
    <source>
        <dbReference type="EMBL" id="PZD97703.1"/>
    </source>
</evidence>
<dbReference type="SMART" id="SM00448">
    <property type="entry name" value="REC"/>
    <property type="match status" value="1"/>
</dbReference>
<dbReference type="SUPFAM" id="SSF47384">
    <property type="entry name" value="Homodimeric domain of signal transducing histidine kinase"/>
    <property type="match status" value="1"/>
</dbReference>
<dbReference type="CDD" id="cd17546">
    <property type="entry name" value="REC_hyHK_CKI1_RcsC-like"/>
    <property type="match status" value="1"/>
</dbReference>
<evidence type="ECO:0000256" key="7">
    <source>
        <dbReference type="ARBA" id="ARBA00022679"/>
    </source>
</evidence>
<reference evidence="24 25" key="1">
    <citation type="submission" date="2018-06" db="EMBL/GenBank/DDBJ databases">
        <title>Paenibacillus imtechensis sp. nov.</title>
        <authorList>
            <person name="Pinnaka A.K."/>
            <person name="Singh H."/>
            <person name="Kaur M."/>
        </authorList>
    </citation>
    <scope>NUCLEOTIDE SEQUENCE [LARGE SCALE GENOMIC DNA]</scope>
    <source>
        <strain evidence="24 25">SMB1</strain>
    </source>
</reference>
<dbReference type="InterPro" id="IPR004358">
    <property type="entry name" value="Sig_transdc_His_kin-like_C"/>
</dbReference>
<evidence type="ECO:0000256" key="15">
    <source>
        <dbReference type="ARBA" id="ARBA00064003"/>
    </source>
</evidence>
<dbReference type="Pfam" id="PF00072">
    <property type="entry name" value="Response_reg"/>
    <property type="match status" value="1"/>
</dbReference>
<dbReference type="AlphaFoldDB" id="A0A2W1LFV1"/>
<evidence type="ECO:0000313" key="25">
    <source>
        <dbReference type="Proteomes" id="UP000249522"/>
    </source>
</evidence>
<gene>
    <name evidence="24" type="ORF">DNH61_00085</name>
</gene>
<keyword evidence="14" id="KW-0472">Membrane</keyword>
<keyword evidence="6 19" id="KW-0597">Phosphoprotein</keyword>
<dbReference type="CDD" id="cd00082">
    <property type="entry name" value="HisKA"/>
    <property type="match status" value="1"/>
</dbReference>
<keyword evidence="11" id="KW-0067">ATP-binding</keyword>